<name>A0A6M8HN14_9PROT</name>
<evidence type="ECO:0000313" key="2">
    <source>
        <dbReference type="Proteomes" id="UP000500767"/>
    </source>
</evidence>
<dbReference type="Pfam" id="PF10076">
    <property type="entry name" value="Phage_Mu_Gp48"/>
    <property type="match status" value="1"/>
</dbReference>
<gene>
    <name evidence="1" type="ORF">HN018_06950</name>
</gene>
<accession>A0A6M8HN14</accession>
<dbReference type="AlphaFoldDB" id="A0A6M8HN14"/>
<dbReference type="KEGG" id="lck:HN018_06950"/>
<dbReference type="InterPro" id="IPR018755">
    <property type="entry name" value="Phage_Mu_Gp48"/>
</dbReference>
<reference evidence="1 2" key="1">
    <citation type="journal article" date="2014" name="World J. Microbiol. Biotechnol.">
        <title>Biodiversity and physiological characteristics of Antarctic and Arctic lichens-associated bacteria.</title>
        <authorList>
            <person name="Lee Y.M."/>
            <person name="Kim E.H."/>
            <person name="Lee H.K."/>
            <person name="Hong S.G."/>
        </authorList>
    </citation>
    <scope>NUCLEOTIDE SEQUENCE [LARGE SCALE GENOMIC DNA]</scope>
    <source>
        <strain evidence="1 2">PAMC 26569</strain>
    </source>
</reference>
<dbReference type="Proteomes" id="UP000500767">
    <property type="component" value="Chromosome"/>
</dbReference>
<keyword evidence="2" id="KW-1185">Reference proteome</keyword>
<evidence type="ECO:0000313" key="1">
    <source>
        <dbReference type="EMBL" id="QKE89813.1"/>
    </source>
</evidence>
<organism evidence="1 2">
    <name type="scientific">Lichenicola cladoniae</name>
    <dbReference type="NCBI Taxonomy" id="1484109"/>
    <lineage>
        <taxon>Bacteria</taxon>
        <taxon>Pseudomonadati</taxon>
        <taxon>Pseudomonadota</taxon>
        <taxon>Alphaproteobacteria</taxon>
        <taxon>Acetobacterales</taxon>
        <taxon>Acetobacteraceae</taxon>
        <taxon>Lichenicola</taxon>
    </lineage>
</organism>
<dbReference type="EMBL" id="CP053708">
    <property type="protein sequence ID" value="QKE89813.1"/>
    <property type="molecule type" value="Genomic_DNA"/>
</dbReference>
<protein>
    <submittedName>
        <fullName evidence="1">DUF2313 domain-containing protein</fullName>
    </submittedName>
</protein>
<dbReference type="RefSeq" id="WP_171834800.1">
    <property type="nucleotide sequence ID" value="NZ_CP053708.1"/>
</dbReference>
<proteinExistence type="predicted"/>
<sequence length="209" mass="22666">MAYTSADFLSLLQGLLPTGPVWPRDPAAIQTQVLAALVPTYANLAERDENLLFDAFPATADELLPEWEYSLGLPDPCAGNAATLELRRAQVVARFTALGGQSIDYLVAFAAALGYAISISEYAPRRFGAGFGQPMNGEAWAFAWQVSTTQFSIIQRKFGDVLGEPFATWGSTVLLCELQRLSPAHTTIIFNFAGVTWDTFDPDVDVLPA</sequence>